<dbReference type="Pfam" id="PF13560">
    <property type="entry name" value="HTH_31"/>
    <property type="match status" value="1"/>
</dbReference>
<gene>
    <name evidence="2" type="ORF">GA0070617_5678</name>
</gene>
<feature type="domain" description="HTH cro/C1-type" evidence="1">
    <location>
        <begin position="14"/>
        <end position="69"/>
    </location>
</feature>
<evidence type="ECO:0000313" key="2">
    <source>
        <dbReference type="EMBL" id="SCL65153.1"/>
    </source>
</evidence>
<accession>A0A1C6VFK8</accession>
<dbReference type="InterPro" id="IPR010982">
    <property type="entry name" value="Lambda_DNA-bd_dom_sf"/>
</dbReference>
<proteinExistence type="predicted"/>
<organism evidence="2 3">
    <name type="scientific">Micromonospora yangpuensis</name>
    <dbReference type="NCBI Taxonomy" id="683228"/>
    <lineage>
        <taxon>Bacteria</taxon>
        <taxon>Bacillati</taxon>
        <taxon>Actinomycetota</taxon>
        <taxon>Actinomycetes</taxon>
        <taxon>Micromonosporales</taxon>
        <taxon>Micromonosporaceae</taxon>
        <taxon>Micromonospora</taxon>
    </lineage>
</organism>
<keyword evidence="3" id="KW-1185">Reference proteome</keyword>
<reference evidence="3" key="1">
    <citation type="submission" date="2016-06" db="EMBL/GenBank/DDBJ databases">
        <authorList>
            <person name="Varghese N."/>
            <person name="Submissions Spin"/>
        </authorList>
    </citation>
    <scope>NUCLEOTIDE SEQUENCE [LARGE SCALE GENOMIC DNA]</scope>
    <source>
        <strain evidence="3">DSM 45577</strain>
    </source>
</reference>
<evidence type="ECO:0000259" key="1">
    <source>
        <dbReference type="PROSITE" id="PS50943"/>
    </source>
</evidence>
<dbReference type="SMART" id="SM00530">
    <property type="entry name" value="HTH_XRE"/>
    <property type="match status" value="1"/>
</dbReference>
<dbReference type="RefSeq" id="WP_229688669.1">
    <property type="nucleotide sequence ID" value="NZ_BMMJ01000022.1"/>
</dbReference>
<sequence length="401" mass="42953">MRSADNSLPIGRRVAYWRGRRHLSQQVFADRLGKSKSWVDKVERGVRALDKVSTLQEIATVLRIDTAVLLGRTIQPVGVIARADEVERIRAALSRYEIPLGRPPGSRQVLPADRLARQVEHAWTTFQYARYPHLVTLLPGLLADAQRTHAADPAGGWVPLVHAYRVTAALLVKLGDAGLAWLAVDRAMIAATGDRVLVAASAVQLGQVLRAAGRAREAKSVMLAAAYRIAPPVPEYAPGPELSLCGTLLIQAALAAARDGDDSATAELLDEATALAAQVGDGLDHHRTGFGPTSVALARATAAVELGDAGQAIVWHQSGIRRDGWRWLATEHRAAHLIDAARAHLHTDDAFSAGRLLAEADRTAPAEVRHRPAGRDLLGQIARDPRAPTTITHLAISLGVG</sequence>
<dbReference type="Proteomes" id="UP000198937">
    <property type="component" value="Unassembled WGS sequence"/>
</dbReference>
<dbReference type="InterPro" id="IPR001387">
    <property type="entry name" value="Cro/C1-type_HTH"/>
</dbReference>
<evidence type="ECO:0000313" key="3">
    <source>
        <dbReference type="Proteomes" id="UP000198937"/>
    </source>
</evidence>
<dbReference type="EMBL" id="FMIA01000002">
    <property type="protein sequence ID" value="SCL65153.1"/>
    <property type="molecule type" value="Genomic_DNA"/>
</dbReference>
<dbReference type="PROSITE" id="PS50943">
    <property type="entry name" value="HTH_CROC1"/>
    <property type="match status" value="1"/>
</dbReference>
<dbReference type="Gene3D" id="1.10.260.40">
    <property type="entry name" value="lambda repressor-like DNA-binding domains"/>
    <property type="match status" value="1"/>
</dbReference>
<dbReference type="SUPFAM" id="SSF47413">
    <property type="entry name" value="lambda repressor-like DNA-binding domains"/>
    <property type="match status" value="1"/>
</dbReference>
<dbReference type="AlphaFoldDB" id="A0A1C6VFK8"/>
<name>A0A1C6VFK8_9ACTN</name>
<dbReference type="STRING" id="683228.GA0070617_5678"/>
<dbReference type="GO" id="GO:0003677">
    <property type="term" value="F:DNA binding"/>
    <property type="evidence" value="ECO:0007669"/>
    <property type="project" value="InterPro"/>
</dbReference>
<dbReference type="CDD" id="cd00093">
    <property type="entry name" value="HTH_XRE"/>
    <property type="match status" value="1"/>
</dbReference>
<protein>
    <submittedName>
        <fullName evidence="2">Transcriptional regulator, contains XRE-family HTH domain</fullName>
    </submittedName>
</protein>